<feature type="region of interest" description="Disordered" evidence="9">
    <location>
        <begin position="16"/>
        <end position="59"/>
    </location>
</feature>
<dbReference type="GO" id="GO:0016705">
    <property type="term" value="F:oxidoreductase activity, acting on paired donors, with incorporation or reduction of molecular oxygen"/>
    <property type="evidence" value="ECO:0007669"/>
    <property type="project" value="InterPro"/>
</dbReference>
<protein>
    <submittedName>
        <fullName evidence="10">Putative cytochrome P450</fullName>
    </submittedName>
</protein>
<dbReference type="PANTHER" id="PTHR46696">
    <property type="entry name" value="P450, PUTATIVE (EUROFUNG)-RELATED"/>
    <property type="match status" value="1"/>
</dbReference>
<comment type="similarity">
    <text evidence="2 8">Belongs to the cytochrome P450 family.</text>
</comment>
<dbReference type="FunFam" id="1.10.630.10:FF:000018">
    <property type="entry name" value="Cytochrome P450 monooxygenase"/>
    <property type="match status" value="1"/>
</dbReference>
<reference evidence="10 11" key="1">
    <citation type="journal article" date="2003" name="Genome Res.">
        <title>Comparative complete genome sequence analysis of the amino acid replacements responsible for the thermostability of Corynebacterium efficiens.</title>
        <authorList>
            <person name="Nishio Y."/>
            <person name="Nakamura Y."/>
            <person name="Kawarabayasi Y."/>
            <person name="Usuda Y."/>
            <person name="Kimura E."/>
            <person name="Sugimoto S."/>
            <person name="Matsui K."/>
            <person name="Yamagishi A."/>
            <person name="Kikuchi H."/>
            <person name="Ikeo K."/>
            <person name="Gojobori T."/>
        </authorList>
    </citation>
    <scope>NUCLEOTIDE SEQUENCE [LARGE SCALE GENOMIC DNA]</scope>
    <source>
        <strain evidence="11">DSM 44549 / YS-314 / AJ 12310 / JCM 11189 / NBRC 100395</strain>
    </source>
</reference>
<dbReference type="KEGG" id="cef:CE0562"/>
<evidence type="ECO:0000256" key="3">
    <source>
        <dbReference type="ARBA" id="ARBA00022617"/>
    </source>
</evidence>
<evidence type="ECO:0000313" key="11">
    <source>
        <dbReference type="Proteomes" id="UP000001409"/>
    </source>
</evidence>
<keyword evidence="3 8" id="KW-0349">Heme</keyword>
<dbReference type="GO" id="GO:0020037">
    <property type="term" value="F:heme binding"/>
    <property type="evidence" value="ECO:0007669"/>
    <property type="project" value="InterPro"/>
</dbReference>
<evidence type="ECO:0000256" key="1">
    <source>
        <dbReference type="ARBA" id="ARBA00001971"/>
    </source>
</evidence>
<dbReference type="SUPFAM" id="SSF48264">
    <property type="entry name" value="Cytochrome P450"/>
    <property type="match status" value="1"/>
</dbReference>
<dbReference type="InterPro" id="IPR002397">
    <property type="entry name" value="Cyt_P450_B"/>
</dbReference>
<dbReference type="Gene3D" id="1.10.630.10">
    <property type="entry name" value="Cytochrome P450"/>
    <property type="match status" value="1"/>
</dbReference>
<dbReference type="CDD" id="cd11078">
    <property type="entry name" value="CYP130-like"/>
    <property type="match status" value="1"/>
</dbReference>
<comment type="cofactor">
    <cofactor evidence="1">
        <name>heme</name>
        <dbReference type="ChEBI" id="CHEBI:30413"/>
    </cofactor>
</comment>
<dbReference type="Proteomes" id="UP000001409">
    <property type="component" value="Chromosome"/>
</dbReference>
<dbReference type="STRING" id="196164.gene:10740964"/>
<feature type="compositionally biased region" description="Polar residues" evidence="9">
    <location>
        <begin position="26"/>
        <end position="41"/>
    </location>
</feature>
<keyword evidence="5 8" id="KW-0560">Oxidoreductase</keyword>
<dbReference type="EMBL" id="BA000035">
    <property type="protein sequence ID" value="BAC17372.1"/>
    <property type="molecule type" value="Genomic_DNA"/>
</dbReference>
<evidence type="ECO:0000256" key="6">
    <source>
        <dbReference type="ARBA" id="ARBA00023004"/>
    </source>
</evidence>
<organism evidence="10 11">
    <name type="scientific">Corynebacterium efficiens (strain DSM 44549 / YS-314 / AJ 12310 / JCM 11189 / NBRC 100395)</name>
    <dbReference type="NCBI Taxonomy" id="196164"/>
    <lineage>
        <taxon>Bacteria</taxon>
        <taxon>Bacillati</taxon>
        <taxon>Actinomycetota</taxon>
        <taxon>Actinomycetes</taxon>
        <taxon>Mycobacteriales</taxon>
        <taxon>Corynebacteriaceae</taxon>
        <taxon>Corynebacterium</taxon>
    </lineage>
</organism>
<dbReference type="AlphaFoldDB" id="Q8FS42"/>
<dbReference type="GO" id="GO:0005506">
    <property type="term" value="F:iron ion binding"/>
    <property type="evidence" value="ECO:0007669"/>
    <property type="project" value="InterPro"/>
</dbReference>
<dbReference type="InterPro" id="IPR001128">
    <property type="entry name" value="Cyt_P450"/>
</dbReference>
<keyword evidence="11" id="KW-1185">Reference proteome</keyword>
<evidence type="ECO:0000256" key="7">
    <source>
        <dbReference type="ARBA" id="ARBA00023033"/>
    </source>
</evidence>
<evidence type="ECO:0000256" key="4">
    <source>
        <dbReference type="ARBA" id="ARBA00022723"/>
    </source>
</evidence>
<dbReference type="InterPro" id="IPR017972">
    <property type="entry name" value="Cyt_P450_CS"/>
</dbReference>
<keyword evidence="4 8" id="KW-0479">Metal-binding</keyword>
<name>Q8FS42_COREF</name>
<dbReference type="PRINTS" id="PR00385">
    <property type="entry name" value="P450"/>
</dbReference>
<dbReference type="HOGENOM" id="CLU_033716_0_2_11"/>
<accession>Q8FS42</accession>
<evidence type="ECO:0000256" key="5">
    <source>
        <dbReference type="ARBA" id="ARBA00023002"/>
    </source>
</evidence>
<dbReference type="InterPro" id="IPR036396">
    <property type="entry name" value="Cyt_P450_sf"/>
</dbReference>
<sequence length="461" mass="51325">MIHNMETRCGSYHRATGILTGDDMTSDSTTALSTAPETTSGGCPYGHGNPDATGTPGTSHHGYEPFNMTNPFPAYEELRREEPVMFDERIGYWVVTRYDDIKATFDDWETFSSENAQAPVRKRGPQATKIMEEGGFTAYSGLSARIPPEHTRIRAIAQKAFTPRRYKALEPDIRANVVARLETMLKQGAPADIVPALAYDIPTITILTLIGADVSMVDTYKRWSDSRAAMTWGDLSDEEQIPHAHNLVEYWQECQRMVADAHANGGDNLTADLVRAQESGQEITDHEIASLLYSLLFAGHETTTTLISNCFRVLLAHRDQWEALIEDPKKIPAAIDEVLRYSGSIVGWRRKALRDTEIGGQPIKKGDGVLLLMGSANRDEARFDDGETFDITRPNAREHLSFGFGIHYCLGNMLAKLQAKICLEEATRLVPSLELADDQSVEFRENLSFRVPVSVPVTWSN</sequence>
<dbReference type="PRINTS" id="PR00359">
    <property type="entry name" value="BP450"/>
</dbReference>
<dbReference type="Pfam" id="PF00067">
    <property type="entry name" value="p450"/>
    <property type="match status" value="1"/>
</dbReference>
<proteinExistence type="inferred from homology"/>
<evidence type="ECO:0000256" key="8">
    <source>
        <dbReference type="RuleBase" id="RU000461"/>
    </source>
</evidence>
<dbReference type="GO" id="GO:0004497">
    <property type="term" value="F:monooxygenase activity"/>
    <property type="evidence" value="ECO:0007669"/>
    <property type="project" value="UniProtKB-KW"/>
</dbReference>
<dbReference type="PROSITE" id="PS00086">
    <property type="entry name" value="CYTOCHROME_P450"/>
    <property type="match status" value="1"/>
</dbReference>
<keyword evidence="6 8" id="KW-0408">Iron</keyword>
<keyword evidence="7 8" id="KW-0503">Monooxygenase</keyword>
<evidence type="ECO:0000256" key="2">
    <source>
        <dbReference type="ARBA" id="ARBA00010617"/>
    </source>
</evidence>
<dbReference type="PANTHER" id="PTHR46696:SF1">
    <property type="entry name" value="CYTOCHROME P450 YJIB-RELATED"/>
    <property type="match status" value="1"/>
</dbReference>
<dbReference type="eggNOG" id="COG2124">
    <property type="taxonomic scope" value="Bacteria"/>
</dbReference>
<evidence type="ECO:0000313" key="10">
    <source>
        <dbReference type="EMBL" id="BAC17372.1"/>
    </source>
</evidence>
<evidence type="ECO:0000256" key="9">
    <source>
        <dbReference type="SAM" id="MobiDB-lite"/>
    </source>
</evidence>